<dbReference type="PANTHER" id="PTHR33608:SF6">
    <property type="entry name" value="BLL2464 PROTEIN"/>
    <property type="match status" value="1"/>
</dbReference>
<dbReference type="Proteomes" id="UP001500213">
    <property type="component" value="Unassembled WGS sequence"/>
</dbReference>
<name>A0ABP8AYU2_9MICO</name>
<feature type="compositionally biased region" description="Basic and acidic residues" evidence="1">
    <location>
        <begin position="199"/>
        <end position="213"/>
    </location>
</feature>
<sequence>MSTPRPGAPQPRWRLTIAQTGAIVVGFLTAAAGIVSGHPDVVVMGLPLLALAAWAWDRRPRAMAGEQATDAAAAAPVHYALTADRAAREHTLGYRVRLETAPGVEAVQLRVLELGVRPRLHVLAASPERPIDVRGRVPAPHSGPQRIVTADWRLVAAGAALLTDVSAPIGVDRTIEPAFVPITALPLPARLTGLTGSHDSSRPGDGGDFHDIDRFRPGDRLRRIDWKATARLARDPGELYVRRTRAQADATIFVIVDSADDLGESVDTWELFDPVRSGTTSLDIARSAASAIAAGYLHRGDRVALADLAVPGRVARPGAGTRHLDRVLRAIAATQPVGAARVTRRPPLVTPGAGVFLLSTFLDDHPMSAALQFAAAGHRVVAVDVLPPGRTDELTTARRIAHRLVMMDRENRMAALRRGGVDVLVWGLERGDPERDARLLALARPRNPALAAAR</sequence>
<feature type="region of interest" description="Disordered" evidence="1">
    <location>
        <begin position="194"/>
        <end position="213"/>
    </location>
</feature>
<dbReference type="Pfam" id="PF01882">
    <property type="entry name" value="DUF58"/>
    <property type="match status" value="1"/>
</dbReference>
<keyword evidence="2" id="KW-1133">Transmembrane helix</keyword>
<comment type="caution">
    <text evidence="4">The sequence shown here is derived from an EMBL/GenBank/DDBJ whole genome shotgun (WGS) entry which is preliminary data.</text>
</comment>
<dbReference type="PANTHER" id="PTHR33608">
    <property type="entry name" value="BLL2464 PROTEIN"/>
    <property type="match status" value="1"/>
</dbReference>
<feature type="domain" description="DUF58" evidence="3">
    <location>
        <begin position="214"/>
        <end position="388"/>
    </location>
</feature>
<organism evidence="4 5">
    <name type="scientific">Gryllotalpicola kribbensis</name>
    <dbReference type="NCBI Taxonomy" id="993084"/>
    <lineage>
        <taxon>Bacteria</taxon>
        <taxon>Bacillati</taxon>
        <taxon>Actinomycetota</taxon>
        <taxon>Actinomycetes</taxon>
        <taxon>Micrococcales</taxon>
        <taxon>Microbacteriaceae</taxon>
        <taxon>Gryllotalpicola</taxon>
    </lineage>
</organism>
<evidence type="ECO:0000256" key="1">
    <source>
        <dbReference type="SAM" id="MobiDB-lite"/>
    </source>
</evidence>
<evidence type="ECO:0000313" key="5">
    <source>
        <dbReference type="Proteomes" id="UP001500213"/>
    </source>
</evidence>
<evidence type="ECO:0000313" key="4">
    <source>
        <dbReference type="EMBL" id="GAA4193735.1"/>
    </source>
</evidence>
<reference evidence="5" key="1">
    <citation type="journal article" date="2019" name="Int. J. Syst. Evol. Microbiol.">
        <title>The Global Catalogue of Microorganisms (GCM) 10K type strain sequencing project: providing services to taxonomists for standard genome sequencing and annotation.</title>
        <authorList>
            <consortium name="The Broad Institute Genomics Platform"/>
            <consortium name="The Broad Institute Genome Sequencing Center for Infectious Disease"/>
            <person name="Wu L."/>
            <person name="Ma J."/>
        </authorList>
    </citation>
    <scope>NUCLEOTIDE SEQUENCE [LARGE SCALE GENOMIC DNA]</scope>
    <source>
        <strain evidence="5">JCM 17593</strain>
    </source>
</reference>
<proteinExistence type="predicted"/>
<dbReference type="RefSeq" id="WP_344777939.1">
    <property type="nucleotide sequence ID" value="NZ_BAABBX010000016.1"/>
</dbReference>
<dbReference type="InterPro" id="IPR002881">
    <property type="entry name" value="DUF58"/>
</dbReference>
<dbReference type="EMBL" id="BAABBX010000016">
    <property type="protein sequence ID" value="GAA4193735.1"/>
    <property type="molecule type" value="Genomic_DNA"/>
</dbReference>
<protein>
    <submittedName>
        <fullName evidence="4">DUF58 domain-containing protein</fullName>
    </submittedName>
</protein>
<keyword evidence="2" id="KW-0812">Transmembrane</keyword>
<evidence type="ECO:0000256" key="2">
    <source>
        <dbReference type="SAM" id="Phobius"/>
    </source>
</evidence>
<keyword evidence="5" id="KW-1185">Reference proteome</keyword>
<keyword evidence="2" id="KW-0472">Membrane</keyword>
<gene>
    <name evidence="4" type="ORF">GCM10022288_27970</name>
</gene>
<accession>A0ABP8AYU2</accession>
<evidence type="ECO:0000259" key="3">
    <source>
        <dbReference type="Pfam" id="PF01882"/>
    </source>
</evidence>
<feature type="transmembrane region" description="Helical" evidence="2">
    <location>
        <begin position="12"/>
        <end position="35"/>
    </location>
</feature>